<evidence type="ECO:0000256" key="1">
    <source>
        <dbReference type="SAM" id="SignalP"/>
    </source>
</evidence>
<keyword evidence="1" id="KW-0732">Signal</keyword>
<organism evidence="2 3">
    <name type="scientific">Mycoplana ramosa</name>
    <name type="common">Mycoplana bullata</name>
    <dbReference type="NCBI Taxonomy" id="40837"/>
    <lineage>
        <taxon>Bacteria</taxon>
        <taxon>Pseudomonadati</taxon>
        <taxon>Pseudomonadota</taxon>
        <taxon>Alphaproteobacteria</taxon>
        <taxon>Hyphomicrobiales</taxon>
        <taxon>Rhizobiaceae</taxon>
        <taxon>Mycoplana</taxon>
    </lineage>
</organism>
<dbReference type="RefSeq" id="WP_374836755.1">
    <property type="nucleotide sequence ID" value="NZ_JBHEEW010000003.1"/>
</dbReference>
<sequence>MVTRALLVSTVLSAFAASAALAQECKQERAIYADRDGAYELAFEPVGSEAAAVTHRFTVKAVKGELLLDGHIMMGDEVARSIGMVMHNCPEGDVTGEEIAACTVWQGIVYPLDLTGAPAELVPAEGEEAAQRLLLAGFGPALRFSSAWDDGKLSVAPWDVLTYKGCAQ</sequence>
<evidence type="ECO:0000313" key="2">
    <source>
        <dbReference type="EMBL" id="MFD1327905.1"/>
    </source>
</evidence>
<keyword evidence="3" id="KW-1185">Reference proteome</keyword>
<dbReference type="EMBL" id="JBHTNF010000003">
    <property type="protein sequence ID" value="MFD1327905.1"/>
    <property type="molecule type" value="Genomic_DNA"/>
</dbReference>
<gene>
    <name evidence="2" type="ORF">ACFQ33_08350</name>
</gene>
<dbReference type="Proteomes" id="UP001597173">
    <property type="component" value="Unassembled WGS sequence"/>
</dbReference>
<proteinExistence type="predicted"/>
<evidence type="ECO:0000313" key="3">
    <source>
        <dbReference type="Proteomes" id="UP001597173"/>
    </source>
</evidence>
<feature type="chain" id="PRO_5046675911" evidence="1">
    <location>
        <begin position="23"/>
        <end position="168"/>
    </location>
</feature>
<accession>A0ABW3YVI0</accession>
<feature type="signal peptide" evidence="1">
    <location>
        <begin position="1"/>
        <end position="22"/>
    </location>
</feature>
<comment type="caution">
    <text evidence="2">The sequence shown here is derived from an EMBL/GenBank/DDBJ whole genome shotgun (WGS) entry which is preliminary data.</text>
</comment>
<name>A0ABW3YVI0_MYCRA</name>
<protein>
    <submittedName>
        <fullName evidence="2">Uncharacterized protein</fullName>
    </submittedName>
</protein>
<reference evidence="3" key="1">
    <citation type="journal article" date="2019" name="Int. J. Syst. Evol. Microbiol.">
        <title>The Global Catalogue of Microorganisms (GCM) 10K type strain sequencing project: providing services to taxonomists for standard genome sequencing and annotation.</title>
        <authorList>
            <consortium name="The Broad Institute Genomics Platform"/>
            <consortium name="The Broad Institute Genome Sequencing Center for Infectious Disease"/>
            <person name="Wu L."/>
            <person name="Ma J."/>
        </authorList>
    </citation>
    <scope>NUCLEOTIDE SEQUENCE [LARGE SCALE GENOMIC DNA]</scope>
    <source>
        <strain evidence="3">CCUG 55609</strain>
    </source>
</reference>